<dbReference type="Pfam" id="PF04397">
    <property type="entry name" value="LytTR"/>
    <property type="match status" value="1"/>
</dbReference>
<dbReference type="GO" id="GO:0000976">
    <property type="term" value="F:transcription cis-regulatory region binding"/>
    <property type="evidence" value="ECO:0007669"/>
    <property type="project" value="TreeGrafter"/>
</dbReference>
<feature type="modified residue" description="4-aspartylphosphate" evidence="2">
    <location>
        <position position="55"/>
    </location>
</feature>
<dbReference type="GO" id="GO:0006355">
    <property type="term" value="P:regulation of DNA-templated transcription"/>
    <property type="evidence" value="ECO:0007669"/>
    <property type="project" value="TreeGrafter"/>
</dbReference>
<dbReference type="Gene3D" id="3.40.50.2300">
    <property type="match status" value="1"/>
</dbReference>
<gene>
    <name evidence="5" type="ORF">BC659_2848</name>
</gene>
<dbReference type="PROSITE" id="PS50110">
    <property type="entry name" value="RESPONSE_REGULATORY"/>
    <property type="match status" value="1"/>
</dbReference>
<evidence type="ECO:0000313" key="6">
    <source>
        <dbReference type="Proteomes" id="UP000295741"/>
    </source>
</evidence>
<evidence type="ECO:0000259" key="3">
    <source>
        <dbReference type="PROSITE" id="PS50110"/>
    </source>
</evidence>
<evidence type="ECO:0000259" key="4">
    <source>
        <dbReference type="PROSITE" id="PS50930"/>
    </source>
</evidence>
<name>A0A4R6IS69_9BACT</name>
<dbReference type="PANTHER" id="PTHR48111:SF17">
    <property type="entry name" value="TRANSCRIPTIONAL REGULATORY PROTEIN YPDB"/>
    <property type="match status" value="1"/>
</dbReference>
<dbReference type="Pfam" id="PF00072">
    <property type="entry name" value="Response_reg"/>
    <property type="match status" value="1"/>
</dbReference>
<sequence>MNATCLLVDDEPLAIQLLQKHIHDAGMLELIGSCTHAMEASTFLRTHKVDLIFLDIQMPKLTGIELLRMLRPAPAVIFTTAHRDYAMEGYELDIVDYLLKPISFERFMASVEKFYRRWNKGVPENVAVHPLSSQKLLRLQSGTKTYQVDEANIVFIESFKDYIQLYFADGKKLMIKYRIGQLEHELSSDFLRVHKSYIIHKKMITVFSNQSIELGSFSVPVGNHYKGFVEELLKK</sequence>
<dbReference type="SMART" id="SM00448">
    <property type="entry name" value="REC"/>
    <property type="match status" value="1"/>
</dbReference>
<dbReference type="Proteomes" id="UP000295741">
    <property type="component" value="Unassembled WGS sequence"/>
</dbReference>
<accession>A0A4R6IS69</accession>
<evidence type="ECO:0000256" key="2">
    <source>
        <dbReference type="PROSITE-ProRule" id="PRU00169"/>
    </source>
</evidence>
<dbReference type="RefSeq" id="WP_133475429.1">
    <property type="nucleotide sequence ID" value="NZ_SNWP01000013.1"/>
</dbReference>
<dbReference type="GO" id="GO:0000156">
    <property type="term" value="F:phosphorelay response regulator activity"/>
    <property type="evidence" value="ECO:0007669"/>
    <property type="project" value="TreeGrafter"/>
</dbReference>
<dbReference type="SMART" id="SM00850">
    <property type="entry name" value="LytTR"/>
    <property type="match status" value="1"/>
</dbReference>
<dbReference type="PANTHER" id="PTHR48111">
    <property type="entry name" value="REGULATOR OF RPOS"/>
    <property type="match status" value="1"/>
</dbReference>
<dbReference type="GO" id="GO:0005829">
    <property type="term" value="C:cytosol"/>
    <property type="evidence" value="ECO:0007669"/>
    <property type="project" value="TreeGrafter"/>
</dbReference>
<dbReference type="EMBL" id="SNWP01000013">
    <property type="protein sequence ID" value="TDO25314.1"/>
    <property type="molecule type" value="Genomic_DNA"/>
</dbReference>
<dbReference type="InterPro" id="IPR007492">
    <property type="entry name" value="LytTR_DNA-bd_dom"/>
</dbReference>
<dbReference type="InterPro" id="IPR001789">
    <property type="entry name" value="Sig_transdc_resp-reg_receiver"/>
</dbReference>
<feature type="domain" description="HTH LytTR-type" evidence="4">
    <location>
        <begin position="137"/>
        <end position="199"/>
    </location>
</feature>
<feature type="domain" description="Response regulatory" evidence="3">
    <location>
        <begin position="4"/>
        <end position="115"/>
    </location>
</feature>
<proteinExistence type="predicted"/>
<keyword evidence="1" id="KW-0238">DNA-binding</keyword>
<reference evidence="5 6" key="1">
    <citation type="submission" date="2019-03" db="EMBL/GenBank/DDBJ databases">
        <title>Genomic Encyclopedia of Archaeal and Bacterial Type Strains, Phase II (KMG-II): from individual species to whole genera.</title>
        <authorList>
            <person name="Goeker M."/>
        </authorList>
    </citation>
    <scope>NUCLEOTIDE SEQUENCE [LARGE SCALE GENOMIC DNA]</scope>
    <source>
        <strain evidence="5 6">DSM 28323</strain>
    </source>
</reference>
<keyword evidence="2" id="KW-0597">Phosphoprotein</keyword>
<dbReference type="SUPFAM" id="SSF52172">
    <property type="entry name" value="CheY-like"/>
    <property type="match status" value="1"/>
</dbReference>
<keyword evidence="6" id="KW-1185">Reference proteome</keyword>
<dbReference type="OrthoDB" id="1646880at2"/>
<dbReference type="PROSITE" id="PS50930">
    <property type="entry name" value="HTH_LYTTR"/>
    <property type="match status" value="1"/>
</dbReference>
<evidence type="ECO:0000256" key="1">
    <source>
        <dbReference type="ARBA" id="ARBA00023125"/>
    </source>
</evidence>
<comment type="caution">
    <text evidence="5">The sequence shown here is derived from an EMBL/GenBank/DDBJ whole genome shotgun (WGS) entry which is preliminary data.</text>
</comment>
<dbReference type="Gene3D" id="2.40.50.1020">
    <property type="entry name" value="LytTr DNA-binding domain"/>
    <property type="match status" value="1"/>
</dbReference>
<organism evidence="5 6">
    <name type="scientific">Sediminibacterium goheungense</name>
    <dbReference type="NCBI Taxonomy" id="1086393"/>
    <lineage>
        <taxon>Bacteria</taxon>
        <taxon>Pseudomonadati</taxon>
        <taxon>Bacteroidota</taxon>
        <taxon>Chitinophagia</taxon>
        <taxon>Chitinophagales</taxon>
        <taxon>Chitinophagaceae</taxon>
        <taxon>Sediminibacterium</taxon>
    </lineage>
</organism>
<dbReference type="GO" id="GO:0032993">
    <property type="term" value="C:protein-DNA complex"/>
    <property type="evidence" value="ECO:0007669"/>
    <property type="project" value="TreeGrafter"/>
</dbReference>
<dbReference type="InterPro" id="IPR039420">
    <property type="entry name" value="WalR-like"/>
</dbReference>
<dbReference type="InterPro" id="IPR011006">
    <property type="entry name" value="CheY-like_superfamily"/>
</dbReference>
<protein>
    <submittedName>
        <fullName evidence="5">LytTR family two component transcriptional regulator</fullName>
    </submittedName>
</protein>
<evidence type="ECO:0000313" key="5">
    <source>
        <dbReference type="EMBL" id="TDO25314.1"/>
    </source>
</evidence>
<dbReference type="AlphaFoldDB" id="A0A4R6IS69"/>